<feature type="compositionally biased region" description="Polar residues" evidence="7">
    <location>
        <begin position="368"/>
        <end position="384"/>
    </location>
</feature>
<feature type="region of interest" description="Disordered" evidence="7">
    <location>
        <begin position="367"/>
        <end position="399"/>
    </location>
</feature>
<feature type="transmembrane region" description="Helical" evidence="8">
    <location>
        <begin position="613"/>
        <end position="633"/>
    </location>
</feature>
<feature type="transmembrane region" description="Helical" evidence="8">
    <location>
        <begin position="237"/>
        <end position="257"/>
    </location>
</feature>
<feature type="transmembrane region" description="Helical" evidence="8">
    <location>
        <begin position="685"/>
        <end position="705"/>
    </location>
</feature>
<feature type="transmembrane region" description="Helical" evidence="8">
    <location>
        <begin position="787"/>
        <end position="806"/>
    </location>
</feature>
<dbReference type="PANTHER" id="PTHR23508">
    <property type="entry name" value="CARBOXYLIC ACID TRANSPORTER PROTEIN HOMOLOG"/>
    <property type="match status" value="1"/>
</dbReference>
<feature type="transmembrane region" description="Helical" evidence="8">
    <location>
        <begin position="101"/>
        <end position="128"/>
    </location>
</feature>
<dbReference type="GO" id="GO:0046943">
    <property type="term" value="F:carboxylic acid transmembrane transporter activity"/>
    <property type="evidence" value="ECO:0007669"/>
    <property type="project" value="TreeGrafter"/>
</dbReference>
<evidence type="ECO:0000256" key="5">
    <source>
        <dbReference type="ARBA" id="ARBA00022989"/>
    </source>
</evidence>
<feature type="compositionally biased region" description="Basic and acidic residues" evidence="7">
    <location>
        <begin position="586"/>
        <end position="602"/>
    </location>
</feature>
<feature type="domain" description="Major facilitator superfamily (MFS) profile" evidence="9">
    <location>
        <begin position="615"/>
        <end position="1035"/>
    </location>
</feature>
<dbReference type="InterPro" id="IPR020846">
    <property type="entry name" value="MFS_dom"/>
</dbReference>
<evidence type="ECO:0000256" key="6">
    <source>
        <dbReference type="ARBA" id="ARBA00023136"/>
    </source>
</evidence>
<dbReference type="VEuPathDB" id="FungiDB:yc1106_06934"/>
<protein>
    <recommendedName>
        <fullName evidence="9">Major facilitator superfamily (MFS) profile domain-containing protein</fullName>
    </recommendedName>
</protein>
<dbReference type="Proteomes" id="UP001056012">
    <property type="component" value="Chromosome 5"/>
</dbReference>
<feature type="transmembrane region" description="Helical" evidence="8">
    <location>
        <begin position="149"/>
        <end position="170"/>
    </location>
</feature>
<proteinExistence type="inferred from homology"/>
<name>A0A9Q9DV47_CURCL</name>
<feature type="transmembrane region" description="Helical" evidence="8">
    <location>
        <begin position="711"/>
        <end position="733"/>
    </location>
</feature>
<feature type="transmembrane region" description="Helical" evidence="8">
    <location>
        <begin position="653"/>
        <end position="673"/>
    </location>
</feature>
<feature type="transmembrane region" description="Helical" evidence="8">
    <location>
        <begin position="878"/>
        <end position="898"/>
    </location>
</feature>
<evidence type="ECO:0000259" key="9">
    <source>
        <dbReference type="PROSITE" id="PS50850"/>
    </source>
</evidence>
<feature type="transmembrane region" description="Helical" evidence="8">
    <location>
        <begin position="827"/>
        <end position="849"/>
    </location>
</feature>
<feature type="transmembrane region" description="Helical" evidence="8">
    <location>
        <begin position="754"/>
        <end position="781"/>
    </location>
</feature>
<feature type="region of interest" description="Disordered" evidence="7">
    <location>
        <begin position="583"/>
        <end position="602"/>
    </location>
</feature>
<dbReference type="PROSITE" id="PS50850">
    <property type="entry name" value="MFS"/>
    <property type="match status" value="1"/>
</dbReference>
<feature type="transmembrane region" description="Helical" evidence="8">
    <location>
        <begin position="937"/>
        <end position="954"/>
    </location>
</feature>
<evidence type="ECO:0000256" key="7">
    <source>
        <dbReference type="SAM" id="MobiDB-lite"/>
    </source>
</evidence>
<dbReference type="Pfam" id="PF07690">
    <property type="entry name" value="MFS_1"/>
    <property type="match status" value="1"/>
</dbReference>
<reference evidence="10" key="1">
    <citation type="submission" date="2021-12" db="EMBL/GenBank/DDBJ databases">
        <title>Curvularia clavata genome.</title>
        <authorList>
            <person name="Cao Y."/>
        </authorList>
    </citation>
    <scope>NUCLEOTIDE SEQUENCE</scope>
    <source>
        <strain evidence="10">Yc1106</strain>
    </source>
</reference>
<dbReference type="SUPFAM" id="SSF103473">
    <property type="entry name" value="MFS general substrate transporter"/>
    <property type="match status" value="1"/>
</dbReference>
<feature type="transmembrane region" description="Helical" evidence="8">
    <location>
        <begin position="202"/>
        <end position="225"/>
    </location>
</feature>
<feature type="transmembrane region" description="Helical" evidence="8">
    <location>
        <begin position="1013"/>
        <end position="1030"/>
    </location>
</feature>
<dbReference type="PANTHER" id="PTHR23508:SF10">
    <property type="entry name" value="CARBOXYLIC ACID TRANSPORTER PROTEIN HOMOLOG"/>
    <property type="match status" value="1"/>
</dbReference>
<dbReference type="FunFam" id="1.20.1250.20:FF:000140">
    <property type="entry name" value="Putative MFS phospholipid transporter"/>
    <property type="match status" value="1"/>
</dbReference>
<sequence length="1084" mass="118199">MHAGVSMITDPRQHPDNANLPTSNQPATVLGTTIAFLSVAFITLSLRLWVRIRDHLWGWDDAFVVLAGTASFVGDILVCLMPDDGLGLHLWTLDSRHLVAYFRHVYSTNCAYAASATLIKLAILFQYLRLFAEAAPTTTSYVYRIAKRLTWCMIVLCSIWGLTFFLLAVFSCRPIAKNWNPGLEGRCIGWGTKDPDQFYPVFLGHSLSNSLLDTIVLLLPVPFITPLRIAGKSRAGLVGLFTLGFIVVVVAMGRLIALTINRAGTVPVLDMTFHTPIIYLFAVLEVNFAIITASIPIFWPAIATLATNKIFVVNEVEIRVEDVSRHESFDSNGGISLTDRKCSPCGDSKLGMVTATISDHIHRKSGEMLNQSNHARETSATSSIGRPMGMGFTGRKASNASTVNHPFAELGSRPSQDSSHHLYQIPAKEDQSSNSLARSDGDDWFAELDRVNSHRQMTTSVQKTSVPFERIKTSDNNLDAVVAAQAGSTPMFKMLVTTSLLGIPVPDIDTFCFRYRHVQKAALRHRKIHTGGKALPSEWLLDSDSTSDQLPRCVESSNSRIHQADPDLGEFTSSDTTMATAMDVKSQPERTAEKDVEQRGSVARTEKGRWERLWPVIACGAGLFSDGYLNNIIGPVNTMLKTIYPKEYASSSAQANVSSITFAGTVVGMLFFGYTSDHFSRKWSLFTSTIIIILFAILGTASYGAGGNPSGLLTALVVYRFFLGIGIGGEYPAGSVGCAESTGELKEGTRNKWFILFTNVQIDLAFFISAIIATVVVLITGENHLRVAWRVCLGIGIIPPLSLLYLRLKLQEPEAFKRESLAKAKTPWLLIAKFYWFRLSVVSIIWFIYDFSAYSFGIYATSILANLLGESAPLWKSLAWNILINFFYMPGCLAGAFVADLPSMGPKKTLFIGVTLQGAIGFIMAGCYPWLSKPENVAGFVVVYGIFLALGEFGPGDNIGLVASKTCATGIRGQYYGIAAAVGKIGAFAGSYALDAIQKAAGDDEIAAGRNPFFVASSLAFLAAGLVLLLPHIGQNTIDQEDIKFREYLTANGYDTSMMGLQGVPATSVDSDENVVPVDQSYKK</sequence>
<evidence type="ECO:0000256" key="8">
    <source>
        <dbReference type="SAM" id="Phobius"/>
    </source>
</evidence>
<accession>A0A9Q9DV47</accession>
<gene>
    <name evidence="10" type="ORF">yc1106_06934</name>
</gene>
<dbReference type="GO" id="GO:0005886">
    <property type="term" value="C:plasma membrane"/>
    <property type="evidence" value="ECO:0007669"/>
    <property type="project" value="TreeGrafter"/>
</dbReference>
<evidence type="ECO:0000313" key="10">
    <source>
        <dbReference type="EMBL" id="USP79660.1"/>
    </source>
</evidence>
<dbReference type="Gene3D" id="1.20.1250.20">
    <property type="entry name" value="MFS general substrate transporter like domains"/>
    <property type="match status" value="1"/>
</dbReference>
<keyword evidence="6 8" id="KW-0472">Membrane</keyword>
<dbReference type="OrthoDB" id="2261376at2759"/>
<evidence type="ECO:0000256" key="1">
    <source>
        <dbReference type="ARBA" id="ARBA00004141"/>
    </source>
</evidence>
<feature type="transmembrane region" description="Helical" evidence="8">
    <location>
        <begin position="277"/>
        <end position="299"/>
    </location>
</feature>
<keyword evidence="4 8" id="KW-0812">Transmembrane</keyword>
<evidence type="ECO:0000256" key="3">
    <source>
        <dbReference type="ARBA" id="ARBA00022448"/>
    </source>
</evidence>
<organism evidence="10 11">
    <name type="scientific">Curvularia clavata</name>
    <dbReference type="NCBI Taxonomy" id="95742"/>
    <lineage>
        <taxon>Eukaryota</taxon>
        <taxon>Fungi</taxon>
        <taxon>Dikarya</taxon>
        <taxon>Ascomycota</taxon>
        <taxon>Pezizomycotina</taxon>
        <taxon>Dothideomycetes</taxon>
        <taxon>Pleosporomycetidae</taxon>
        <taxon>Pleosporales</taxon>
        <taxon>Pleosporineae</taxon>
        <taxon>Pleosporaceae</taxon>
        <taxon>Curvularia</taxon>
    </lineage>
</organism>
<comment type="similarity">
    <text evidence="2">Belongs to the major facilitator superfamily. Sugar transporter (TC 2.A.1.1) family.</text>
</comment>
<dbReference type="InterPro" id="IPR049326">
    <property type="entry name" value="Rhodopsin_dom_fungi"/>
</dbReference>
<keyword evidence="11" id="KW-1185">Reference proteome</keyword>
<dbReference type="InterPro" id="IPR036259">
    <property type="entry name" value="MFS_trans_sf"/>
</dbReference>
<feature type="transmembrane region" description="Helical" evidence="8">
    <location>
        <begin position="62"/>
        <end position="81"/>
    </location>
</feature>
<evidence type="ECO:0000256" key="4">
    <source>
        <dbReference type="ARBA" id="ARBA00022692"/>
    </source>
</evidence>
<dbReference type="EMBL" id="CP089278">
    <property type="protein sequence ID" value="USP79660.1"/>
    <property type="molecule type" value="Genomic_DNA"/>
</dbReference>
<dbReference type="Pfam" id="PF20684">
    <property type="entry name" value="Fung_rhodopsin"/>
    <property type="match status" value="1"/>
</dbReference>
<comment type="subcellular location">
    <subcellularLocation>
        <location evidence="1">Membrane</location>
        <topology evidence="1">Multi-pass membrane protein</topology>
    </subcellularLocation>
</comment>
<feature type="region of interest" description="Disordered" evidence="7">
    <location>
        <begin position="1"/>
        <end position="22"/>
    </location>
</feature>
<keyword evidence="3" id="KW-0813">Transport</keyword>
<dbReference type="InterPro" id="IPR011701">
    <property type="entry name" value="MFS"/>
</dbReference>
<dbReference type="AlphaFoldDB" id="A0A9Q9DV47"/>
<keyword evidence="5 8" id="KW-1133">Transmembrane helix</keyword>
<feature type="transmembrane region" description="Helical" evidence="8">
    <location>
        <begin position="975"/>
        <end position="993"/>
    </location>
</feature>
<feature type="transmembrane region" description="Helical" evidence="8">
    <location>
        <begin position="29"/>
        <end position="50"/>
    </location>
</feature>
<feature type="transmembrane region" description="Helical" evidence="8">
    <location>
        <begin position="910"/>
        <end position="931"/>
    </location>
</feature>
<evidence type="ECO:0000313" key="11">
    <source>
        <dbReference type="Proteomes" id="UP001056012"/>
    </source>
</evidence>
<evidence type="ECO:0000256" key="2">
    <source>
        <dbReference type="ARBA" id="ARBA00010992"/>
    </source>
</evidence>